<dbReference type="Gene3D" id="1.10.10.60">
    <property type="entry name" value="Homeodomain-like"/>
    <property type="match status" value="1"/>
</dbReference>
<dbReference type="PANTHER" id="PTHR43130:SF3">
    <property type="entry name" value="HTH-TYPE TRANSCRIPTIONAL REGULATOR RV1931C"/>
    <property type="match status" value="1"/>
</dbReference>
<dbReference type="InterPro" id="IPR029062">
    <property type="entry name" value="Class_I_gatase-like"/>
</dbReference>
<proteinExistence type="predicted"/>
<gene>
    <name evidence="4" type="ORF">ACFFH7_44420</name>
</gene>
<dbReference type="PROSITE" id="PS01124">
    <property type="entry name" value="HTH_ARAC_FAMILY_2"/>
    <property type="match status" value="1"/>
</dbReference>
<evidence type="ECO:0000256" key="1">
    <source>
        <dbReference type="ARBA" id="ARBA00023015"/>
    </source>
</evidence>
<evidence type="ECO:0000259" key="3">
    <source>
        <dbReference type="PROSITE" id="PS01124"/>
    </source>
</evidence>
<dbReference type="Gene3D" id="3.40.50.880">
    <property type="match status" value="1"/>
</dbReference>
<evidence type="ECO:0000256" key="2">
    <source>
        <dbReference type="ARBA" id="ARBA00023163"/>
    </source>
</evidence>
<reference evidence="4 5" key="1">
    <citation type="submission" date="2024-09" db="EMBL/GenBank/DDBJ databases">
        <authorList>
            <person name="Sun Q."/>
            <person name="Mori K."/>
        </authorList>
    </citation>
    <scope>NUCLEOTIDE SEQUENCE [LARGE SCALE GENOMIC DNA]</scope>
    <source>
        <strain evidence="4 5">TBRC 1432</strain>
    </source>
</reference>
<comment type="caution">
    <text evidence="4">The sequence shown here is derived from an EMBL/GenBank/DDBJ whole genome shotgun (WGS) entry which is preliminary data.</text>
</comment>
<evidence type="ECO:0000313" key="5">
    <source>
        <dbReference type="Proteomes" id="UP001589810"/>
    </source>
</evidence>
<sequence length="358" mass="39219">MATPLQVHSTYTTFASNHGKVWRATPHGQQAVVMRTDTVRGPGRPALSRGRYRHVIALVVTGDAVSLDIDVVRQVFGPRAAAESDVAGQYEVVLCGEQAELAPLNALTTADTVVVPGVENPLTPRSPALIDALRVAYAGGARMVGFGSGVFLLGYAGVLDGRRATTHWKYAREFRELFPSVRLDGDHAFIDDERVHTGGGMLSGVDLALHLLAMDVGRARAEAVGRAVIAAPWRGDARARRADDREPMAPVMAWLREHLHEPLSLAKVAEESFISERSLVRKFRAATGTTIFDWVNRERIDRAKLLLETTDHPVAEIAGMVGFGSPETLRRNFQRHVGTTARSYRHKFRHAAARDARD</sequence>
<accession>A0ABV6N7P9</accession>
<dbReference type="RefSeq" id="WP_273941769.1">
    <property type="nucleotide sequence ID" value="NZ_CP097263.1"/>
</dbReference>
<dbReference type="InterPro" id="IPR018060">
    <property type="entry name" value="HTH_AraC"/>
</dbReference>
<keyword evidence="2" id="KW-0804">Transcription</keyword>
<dbReference type="Pfam" id="PF12833">
    <property type="entry name" value="HTH_18"/>
    <property type="match status" value="1"/>
</dbReference>
<organism evidence="4 5">
    <name type="scientific">Kutzneria chonburiensis</name>
    <dbReference type="NCBI Taxonomy" id="1483604"/>
    <lineage>
        <taxon>Bacteria</taxon>
        <taxon>Bacillati</taxon>
        <taxon>Actinomycetota</taxon>
        <taxon>Actinomycetes</taxon>
        <taxon>Pseudonocardiales</taxon>
        <taxon>Pseudonocardiaceae</taxon>
        <taxon>Kutzneria</taxon>
    </lineage>
</organism>
<dbReference type="SMART" id="SM00342">
    <property type="entry name" value="HTH_ARAC"/>
    <property type="match status" value="1"/>
</dbReference>
<evidence type="ECO:0000313" key="4">
    <source>
        <dbReference type="EMBL" id="MFC0548617.1"/>
    </source>
</evidence>
<dbReference type="InterPro" id="IPR002818">
    <property type="entry name" value="DJ-1/PfpI"/>
</dbReference>
<keyword evidence="1" id="KW-0805">Transcription regulation</keyword>
<dbReference type="Pfam" id="PF01965">
    <property type="entry name" value="DJ-1_PfpI"/>
    <property type="match status" value="1"/>
</dbReference>
<dbReference type="EMBL" id="JBHLUD010000018">
    <property type="protein sequence ID" value="MFC0548617.1"/>
    <property type="molecule type" value="Genomic_DNA"/>
</dbReference>
<keyword evidence="5" id="KW-1185">Reference proteome</keyword>
<dbReference type="SUPFAM" id="SSF46689">
    <property type="entry name" value="Homeodomain-like"/>
    <property type="match status" value="2"/>
</dbReference>
<dbReference type="PANTHER" id="PTHR43130">
    <property type="entry name" value="ARAC-FAMILY TRANSCRIPTIONAL REGULATOR"/>
    <property type="match status" value="1"/>
</dbReference>
<dbReference type="InterPro" id="IPR009057">
    <property type="entry name" value="Homeodomain-like_sf"/>
</dbReference>
<dbReference type="Proteomes" id="UP001589810">
    <property type="component" value="Unassembled WGS sequence"/>
</dbReference>
<dbReference type="SUPFAM" id="SSF52317">
    <property type="entry name" value="Class I glutamine amidotransferase-like"/>
    <property type="match status" value="1"/>
</dbReference>
<feature type="domain" description="HTH araC/xylS-type" evidence="3">
    <location>
        <begin position="249"/>
        <end position="347"/>
    </location>
</feature>
<protein>
    <submittedName>
        <fullName evidence="4">GlxA family transcriptional regulator</fullName>
    </submittedName>
</protein>
<name>A0ABV6N7P9_9PSEU</name>
<dbReference type="InterPro" id="IPR052158">
    <property type="entry name" value="INH-QAR"/>
</dbReference>